<dbReference type="Proteomes" id="UP001229421">
    <property type="component" value="Unassembled WGS sequence"/>
</dbReference>
<keyword evidence="3" id="KW-1185">Reference proteome</keyword>
<sequence length="96" mass="10581">MCGFGFNSTNAELCVLASICSFFLKYTETVEEWMTRKAMRMLLATTSPEKEPSSSPPRLLFPSHNHLPNEIQPRPQAPSSPSSSPLLATTPLSLNI</sequence>
<proteinExistence type="predicted"/>
<reference evidence="2" key="1">
    <citation type="journal article" date="2023" name="bioRxiv">
        <title>Improved chromosome-level genome assembly for marigold (Tagetes erecta).</title>
        <authorList>
            <person name="Jiang F."/>
            <person name="Yuan L."/>
            <person name="Wang S."/>
            <person name="Wang H."/>
            <person name="Xu D."/>
            <person name="Wang A."/>
            <person name="Fan W."/>
        </authorList>
    </citation>
    <scope>NUCLEOTIDE SEQUENCE</scope>
    <source>
        <strain evidence="2">WSJ</strain>
        <tissue evidence="2">Leaf</tissue>
    </source>
</reference>
<name>A0AAD8KQW3_TARER</name>
<feature type="region of interest" description="Disordered" evidence="1">
    <location>
        <begin position="44"/>
        <end position="96"/>
    </location>
</feature>
<dbReference type="AlphaFoldDB" id="A0AAD8KQW3"/>
<dbReference type="EMBL" id="JAUHHV010000004">
    <property type="protein sequence ID" value="KAK1427432.1"/>
    <property type="molecule type" value="Genomic_DNA"/>
</dbReference>
<organism evidence="2 3">
    <name type="scientific">Tagetes erecta</name>
    <name type="common">African marigold</name>
    <dbReference type="NCBI Taxonomy" id="13708"/>
    <lineage>
        <taxon>Eukaryota</taxon>
        <taxon>Viridiplantae</taxon>
        <taxon>Streptophyta</taxon>
        <taxon>Embryophyta</taxon>
        <taxon>Tracheophyta</taxon>
        <taxon>Spermatophyta</taxon>
        <taxon>Magnoliopsida</taxon>
        <taxon>eudicotyledons</taxon>
        <taxon>Gunneridae</taxon>
        <taxon>Pentapetalae</taxon>
        <taxon>asterids</taxon>
        <taxon>campanulids</taxon>
        <taxon>Asterales</taxon>
        <taxon>Asteraceae</taxon>
        <taxon>Asteroideae</taxon>
        <taxon>Heliantheae alliance</taxon>
        <taxon>Tageteae</taxon>
        <taxon>Tagetes</taxon>
    </lineage>
</organism>
<gene>
    <name evidence="2" type="ORF">QVD17_16118</name>
</gene>
<evidence type="ECO:0000313" key="3">
    <source>
        <dbReference type="Proteomes" id="UP001229421"/>
    </source>
</evidence>
<comment type="caution">
    <text evidence="2">The sequence shown here is derived from an EMBL/GenBank/DDBJ whole genome shotgun (WGS) entry which is preliminary data.</text>
</comment>
<evidence type="ECO:0000313" key="2">
    <source>
        <dbReference type="EMBL" id="KAK1427432.1"/>
    </source>
</evidence>
<accession>A0AAD8KQW3</accession>
<evidence type="ECO:0000256" key="1">
    <source>
        <dbReference type="SAM" id="MobiDB-lite"/>
    </source>
</evidence>
<protein>
    <submittedName>
        <fullName evidence="2">Uncharacterized protein</fullName>
    </submittedName>
</protein>
<feature type="compositionally biased region" description="Low complexity" evidence="1">
    <location>
        <begin position="77"/>
        <end position="96"/>
    </location>
</feature>